<feature type="short sequence motif" description="'HIGH' region" evidence="12">
    <location>
        <begin position="14"/>
        <end position="24"/>
    </location>
</feature>
<dbReference type="InterPro" id="IPR020751">
    <property type="entry name" value="aa-tRNA-synth_I_codon-bd_sub2"/>
</dbReference>
<evidence type="ECO:0000256" key="2">
    <source>
        <dbReference type="ARBA" id="ARBA00007894"/>
    </source>
</evidence>
<dbReference type="InterPro" id="IPR008925">
    <property type="entry name" value="aa_tRNA-synth_I_cd-bd_sf"/>
</dbReference>
<evidence type="ECO:0000256" key="7">
    <source>
        <dbReference type="ARBA" id="ARBA00022840"/>
    </source>
</evidence>
<dbReference type="Gene3D" id="3.40.50.620">
    <property type="entry name" value="HUPs"/>
    <property type="match status" value="1"/>
</dbReference>
<organism evidence="15">
    <name type="scientific">Staphylococcus aureus subsp. aureus MN8</name>
    <dbReference type="NCBI Taxonomy" id="548470"/>
    <lineage>
        <taxon>Bacteria</taxon>
        <taxon>Bacillati</taxon>
        <taxon>Bacillota</taxon>
        <taxon>Bacilli</taxon>
        <taxon>Bacillales</taxon>
        <taxon>Staphylococcaceae</taxon>
        <taxon>Staphylococcus</taxon>
    </lineage>
</organism>
<reference evidence="15" key="1">
    <citation type="submission" date="2010-05" db="EMBL/GenBank/DDBJ databases">
        <authorList>
            <person name="Muzny D."/>
            <person name="Qin X."/>
            <person name="Buhay C."/>
            <person name="Dugan-Rocha S."/>
            <person name="Ding Y."/>
            <person name="Chen G."/>
            <person name="Hawes A."/>
            <person name="Holder M."/>
            <person name="Jhangiani S."/>
            <person name="Johnson A."/>
            <person name="Khan Z."/>
            <person name="Li Z."/>
            <person name="Liu W."/>
            <person name="Liu X."/>
            <person name="Perez L."/>
            <person name="Shen H."/>
            <person name="Wang Q."/>
            <person name="Watt J."/>
            <person name="Xi L."/>
            <person name="Xin Y."/>
            <person name="Zhou J."/>
            <person name="Deng J."/>
            <person name="Jiang H."/>
            <person name="Liu Y."/>
            <person name="Qu J."/>
            <person name="Song X.-Z."/>
            <person name="Zhang L."/>
            <person name="Villasana D."/>
            <person name="Johnson A."/>
            <person name="Liu J."/>
            <person name="Liyanage D."/>
            <person name="Lorensuhewa L."/>
            <person name="Robinson T."/>
            <person name="Song A."/>
            <person name="Song B.-B."/>
            <person name="Dinh H."/>
            <person name="Thornton R."/>
            <person name="Coyle M."/>
            <person name="Francisco L."/>
            <person name="Jackson L."/>
            <person name="Javaid M."/>
            <person name="Korchina V."/>
            <person name="Kovar C."/>
            <person name="Mata R."/>
            <person name="Mathew T."/>
            <person name="Ngo R."/>
            <person name="Nguyen L."/>
            <person name="Nguyen N."/>
            <person name="Okwuonu G."/>
            <person name="Ongeri F."/>
            <person name="Pham C."/>
            <person name="Simmons D."/>
            <person name="Wilczek-Boney K."/>
            <person name="Hale W."/>
            <person name="Jakkamsetti A."/>
            <person name="Pham P."/>
            <person name="Ruth R."/>
            <person name="San Lucas F."/>
            <person name="Warren J."/>
            <person name="Zhang J."/>
            <person name="Zhao Z."/>
            <person name="Zhou C."/>
            <person name="Zhu D."/>
            <person name="Lee S."/>
            <person name="Bess C."/>
            <person name="Blankenburg K."/>
            <person name="Forbes L."/>
            <person name="Fu Q."/>
            <person name="Gubbala S."/>
            <person name="Hirani K."/>
            <person name="Jayaseelan J.C."/>
            <person name="Lara F."/>
            <person name="Munidasa M."/>
            <person name="Palculict T."/>
            <person name="Patil S."/>
            <person name="Pu L.-L."/>
            <person name="Saada N."/>
            <person name="Tang L."/>
            <person name="Weissenberger G."/>
            <person name="Zhu Y."/>
            <person name="Hemphill L."/>
            <person name="Shang Y."/>
            <person name="Youmans B."/>
            <person name="Ayvaz T."/>
            <person name="Ross M."/>
            <person name="Santibanez J."/>
            <person name="Aqrawi P."/>
            <person name="Gross S."/>
            <person name="Joshi V."/>
            <person name="Fowler G."/>
            <person name="Nazareth L."/>
            <person name="Reid J."/>
            <person name="Worley K."/>
            <person name="Petrosino J."/>
            <person name="Highlander S."/>
            <person name="Gibbs R."/>
        </authorList>
    </citation>
    <scope>NUCLEOTIDE SEQUENCE [LARGE SCALE GENOMIC DNA]</scope>
    <source>
        <strain evidence="15">MN8</strain>
    </source>
</reference>
<evidence type="ECO:0000256" key="3">
    <source>
        <dbReference type="ARBA" id="ARBA00011245"/>
    </source>
</evidence>
<keyword evidence="5 12" id="KW-0436">Ligase</keyword>
<dbReference type="GO" id="GO:0004818">
    <property type="term" value="F:glutamate-tRNA ligase activity"/>
    <property type="evidence" value="ECO:0007669"/>
    <property type="project" value="UniProtKB-UniRule"/>
</dbReference>
<dbReference type="Pfam" id="PF19269">
    <property type="entry name" value="Anticodon_2"/>
    <property type="match status" value="1"/>
</dbReference>
<keyword evidence="8 12" id="KW-0648">Protein biosynthesis</keyword>
<protein>
    <recommendedName>
        <fullName evidence="12">Glutamate--tRNA ligase</fullName>
        <ecNumber evidence="12">6.1.1.17</ecNumber>
    </recommendedName>
    <alternativeName>
        <fullName evidence="12">Glutamyl-tRNA synthetase</fullName>
        <shortName evidence="12">GluRS</shortName>
    </alternativeName>
</protein>
<dbReference type="CDD" id="cd00808">
    <property type="entry name" value="GluRS_core"/>
    <property type="match status" value="1"/>
</dbReference>
<comment type="subcellular location">
    <subcellularLocation>
        <location evidence="1 12">Cytoplasm</location>
    </subcellularLocation>
</comment>
<comment type="subunit">
    <text evidence="3 12">Monomer.</text>
</comment>
<dbReference type="InterPro" id="IPR004527">
    <property type="entry name" value="Glu-tRNA-ligase_bac/mito"/>
</dbReference>
<dbReference type="Proteomes" id="UP000003455">
    <property type="component" value="Chromosome"/>
</dbReference>
<comment type="similarity">
    <text evidence="2 12">Belongs to the class-I aminoacyl-tRNA synthetase family. Glutamate--tRNA ligase type 1 subfamily.</text>
</comment>
<evidence type="ECO:0000259" key="14">
    <source>
        <dbReference type="Pfam" id="PF19269"/>
    </source>
</evidence>
<feature type="domain" description="Aminoacyl-tRNA synthetase class I anticodon-binding" evidence="14">
    <location>
        <begin position="342"/>
        <end position="485"/>
    </location>
</feature>
<evidence type="ECO:0000256" key="5">
    <source>
        <dbReference type="ARBA" id="ARBA00022598"/>
    </source>
</evidence>
<dbReference type="GO" id="GO:0005829">
    <property type="term" value="C:cytosol"/>
    <property type="evidence" value="ECO:0007669"/>
    <property type="project" value="TreeGrafter"/>
</dbReference>
<evidence type="ECO:0000256" key="12">
    <source>
        <dbReference type="HAMAP-Rule" id="MF_00022"/>
    </source>
</evidence>
<accession>A0A0E1X893</accession>
<evidence type="ECO:0000256" key="6">
    <source>
        <dbReference type="ARBA" id="ARBA00022741"/>
    </source>
</evidence>
<dbReference type="InterPro" id="IPR033910">
    <property type="entry name" value="GluRS_core"/>
</dbReference>
<feature type="binding site" evidence="12">
    <location>
        <position position="258"/>
    </location>
    <ligand>
        <name>ATP</name>
        <dbReference type="ChEBI" id="CHEBI:30616"/>
    </ligand>
</feature>
<dbReference type="HOGENOM" id="CLU_015768_6_1_9"/>
<evidence type="ECO:0000256" key="11">
    <source>
        <dbReference type="ARBA" id="ARBA00048359"/>
    </source>
</evidence>
<keyword evidence="7 12" id="KW-0067">ATP-binding</keyword>
<dbReference type="FunFam" id="1.10.10.350:FF:000002">
    <property type="entry name" value="Glutamate--tRNA ligase"/>
    <property type="match status" value="1"/>
</dbReference>
<evidence type="ECO:0000313" key="15">
    <source>
        <dbReference type="EMBL" id="EFH95597.1"/>
    </source>
</evidence>
<dbReference type="InterPro" id="IPR000924">
    <property type="entry name" value="Glu/Gln-tRNA-synth"/>
</dbReference>
<comment type="catalytic activity">
    <reaction evidence="11">
        <text>tRNA(Ile) + L-isoleucine + ATP = L-isoleucyl-tRNA(Ile) + AMP + diphosphate</text>
        <dbReference type="Rhea" id="RHEA:11060"/>
        <dbReference type="Rhea" id="RHEA-COMP:9666"/>
        <dbReference type="Rhea" id="RHEA-COMP:9695"/>
        <dbReference type="ChEBI" id="CHEBI:30616"/>
        <dbReference type="ChEBI" id="CHEBI:33019"/>
        <dbReference type="ChEBI" id="CHEBI:58045"/>
        <dbReference type="ChEBI" id="CHEBI:78442"/>
        <dbReference type="ChEBI" id="CHEBI:78528"/>
        <dbReference type="ChEBI" id="CHEBI:456215"/>
        <dbReference type="EC" id="6.1.1.5"/>
    </reaction>
</comment>
<evidence type="ECO:0000256" key="1">
    <source>
        <dbReference type="ARBA" id="ARBA00004496"/>
    </source>
</evidence>
<dbReference type="FunFam" id="3.40.50.620:FF:000007">
    <property type="entry name" value="Glutamate--tRNA ligase"/>
    <property type="match status" value="1"/>
</dbReference>
<dbReference type="GO" id="GO:0004822">
    <property type="term" value="F:isoleucine-tRNA ligase activity"/>
    <property type="evidence" value="ECO:0007669"/>
    <property type="project" value="UniProtKB-EC"/>
</dbReference>
<gene>
    <name evidence="12 15" type="primary">gltX</name>
    <name evidence="15" type="ORF">HMPREF0769_11807</name>
</gene>
<keyword evidence="9 12" id="KW-0030">Aminoacyl-tRNA synthetase</keyword>
<dbReference type="InterPro" id="IPR001412">
    <property type="entry name" value="aa-tRNA-synth_I_CS"/>
</dbReference>
<feature type="domain" description="Glutamyl/glutaminyl-tRNA synthetase class Ib catalytic" evidence="13">
    <location>
        <begin position="8"/>
        <end position="326"/>
    </location>
</feature>
<dbReference type="GO" id="GO:0006424">
    <property type="term" value="P:glutamyl-tRNA aminoacylation"/>
    <property type="evidence" value="ECO:0007669"/>
    <property type="project" value="UniProtKB-UniRule"/>
</dbReference>
<dbReference type="GO" id="GO:0005524">
    <property type="term" value="F:ATP binding"/>
    <property type="evidence" value="ECO:0007669"/>
    <property type="project" value="UniProtKB-UniRule"/>
</dbReference>
<evidence type="ECO:0000256" key="4">
    <source>
        <dbReference type="ARBA" id="ARBA00022490"/>
    </source>
</evidence>
<dbReference type="PANTHER" id="PTHR43311:SF2">
    <property type="entry name" value="GLUTAMATE--TRNA LIGASE, MITOCHONDRIAL-RELATED"/>
    <property type="match status" value="1"/>
</dbReference>
<feature type="short sequence motif" description="'KMSKS' region" evidence="12">
    <location>
        <begin position="255"/>
        <end position="259"/>
    </location>
</feature>
<dbReference type="PANTHER" id="PTHR43311">
    <property type="entry name" value="GLUTAMATE--TRNA LIGASE"/>
    <property type="match status" value="1"/>
</dbReference>
<name>A0A0E1X893_STAAU</name>
<dbReference type="EC" id="6.1.1.17" evidence="12"/>
<keyword evidence="4 12" id="KW-0963">Cytoplasm</keyword>
<dbReference type="SUPFAM" id="SSF52374">
    <property type="entry name" value="Nucleotidylyl transferase"/>
    <property type="match status" value="1"/>
</dbReference>
<dbReference type="InterPro" id="IPR045462">
    <property type="entry name" value="aa-tRNA-synth_I_cd-bd"/>
</dbReference>
<evidence type="ECO:0000256" key="9">
    <source>
        <dbReference type="ARBA" id="ARBA00023146"/>
    </source>
</evidence>
<dbReference type="AlphaFoldDB" id="A0A0E1X893"/>
<dbReference type="InterPro" id="IPR014729">
    <property type="entry name" value="Rossmann-like_a/b/a_fold"/>
</dbReference>
<dbReference type="SUPFAM" id="SSF48163">
    <property type="entry name" value="An anticodon-binding domain of class I aminoacyl-tRNA synthetases"/>
    <property type="match status" value="1"/>
</dbReference>
<dbReference type="HAMAP" id="MF_00022">
    <property type="entry name" value="Glu_tRNA_synth_type1"/>
    <property type="match status" value="1"/>
</dbReference>
<dbReference type="InterPro" id="IPR049940">
    <property type="entry name" value="GluQ/Sye"/>
</dbReference>
<comment type="caution">
    <text evidence="15">The sequence shown here is derived from an EMBL/GenBank/DDBJ whole genome shotgun (WGS) entry which is preliminary data.</text>
</comment>
<comment type="caution">
    <text evidence="12">Lacks conserved residue(s) required for the propagation of feature annotation.</text>
</comment>
<dbReference type="PROSITE" id="PS00178">
    <property type="entry name" value="AA_TRNA_LIGASE_I"/>
    <property type="match status" value="1"/>
</dbReference>
<keyword evidence="6 12" id="KW-0547">Nucleotide-binding</keyword>
<dbReference type="EMBL" id="ACJA02000003">
    <property type="protein sequence ID" value="EFH95597.1"/>
    <property type="molecule type" value="Genomic_DNA"/>
</dbReference>
<sequence>MKKMSDRIRVRYAPSPTGYLHIGNARTALFNYLYAKHYNGDFVIRIEDTDKKRNLEDGETSQFDNLKWLGLDWDESVDKDNGYGPYRQSERQHIYQPLIDQLLAEDKAYKCYMTEEELEAEREAQIARGEMPRYGGQHAHLTEEQRQQFEAEGRQPSIRFRVPQNQTYSFDDMVKGNISFDSNGIGDWVIVKKDGIPTYNFAVAIDDHYMEISDVIRGDDHISNTPKQIMIYEAFGWEPPRFGHMSLIVNEERKKLSKRDGQILQFIEQYRDLGYLPEALFNFIALLGWSPEGEEEIFSKEEFIKIFDEKRLSKSPAFFDKQKLAWVNNQYMKQKDTETVFQLALPHLIKANLIPEVPSEEDLSWGRKLIALYQKEMSYAGEIVPLSEMFFKEMPALGEEEQQVINGEQVPELMTHLFSKLEALEPFEAAEIKKTIKEVQKETGIKGKQLFMPIRVAVTGQMHGPELPNTIEVLGKEKVLNRLKQYK</sequence>
<proteinExistence type="inferred from homology"/>
<comment type="function">
    <text evidence="12">Catalyzes the attachment of glutamate to tRNA(Glu) in a two-step reaction: glutamate is first activated by ATP to form Glu-AMP and then transferred to the acceptor end of tRNA(Glu).</text>
</comment>
<evidence type="ECO:0000256" key="8">
    <source>
        <dbReference type="ARBA" id="ARBA00022917"/>
    </source>
</evidence>
<dbReference type="NCBIfam" id="TIGR00464">
    <property type="entry name" value="gltX_bact"/>
    <property type="match status" value="1"/>
</dbReference>
<evidence type="ECO:0000259" key="13">
    <source>
        <dbReference type="Pfam" id="PF00749"/>
    </source>
</evidence>
<dbReference type="PRINTS" id="PR00987">
    <property type="entry name" value="TRNASYNTHGLU"/>
</dbReference>
<dbReference type="Pfam" id="PF00749">
    <property type="entry name" value="tRNA-synt_1c"/>
    <property type="match status" value="1"/>
</dbReference>
<comment type="catalytic activity">
    <reaction evidence="10 12">
        <text>tRNA(Glu) + L-glutamate + ATP = L-glutamyl-tRNA(Glu) + AMP + diphosphate</text>
        <dbReference type="Rhea" id="RHEA:23540"/>
        <dbReference type="Rhea" id="RHEA-COMP:9663"/>
        <dbReference type="Rhea" id="RHEA-COMP:9680"/>
        <dbReference type="ChEBI" id="CHEBI:29985"/>
        <dbReference type="ChEBI" id="CHEBI:30616"/>
        <dbReference type="ChEBI" id="CHEBI:33019"/>
        <dbReference type="ChEBI" id="CHEBI:78442"/>
        <dbReference type="ChEBI" id="CHEBI:78520"/>
        <dbReference type="ChEBI" id="CHEBI:456215"/>
        <dbReference type="EC" id="6.1.1.17"/>
    </reaction>
</comment>
<evidence type="ECO:0000256" key="10">
    <source>
        <dbReference type="ARBA" id="ARBA00048351"/>
    </source>
</evidence>
<dbReference type="GO" id="GO:0008270">
    <property type="term" value="F:zinc ion binding"/>
    <property type="evidence" value="ECO:0007669"/>
    <property type="project" value="InterPro"/>
</dbReference>
<dbReference type="GO" id="GO:0000049">
    <property type="term" value="F:tRNA binding"/>
    <property type="evidence" value="ECO:0007669"/>
    <property type="project" value="InterPro"/>
</dbReference>
<dbReference type="Gene3D" id="1.10.10.350">
    <property type="match status" value="1"/>
</dbReference>
<dbReference type="InterPro" id="IPR020058">
    <property type="entry name" value="Glu/Gln-tRNA-synth_Ib_cat-dom"/>
</dbReference>